<evidence type="ECO:0000256" key="1">
    <source>
        <dbReference type="ARBA" id="ARBA00022475"/>
    </source>
</evidence>
<dbReference type="InterPro" id="IPR013685">
    <property type="entry name" value="POTRA_FtsQ_type"/>
</dbReference>
<reference evidence="7" key="1">
    <citation type="submission" date="2018-05" db="EMBL/GenBank/DDBJ databases">
        <authorList>
            <person name="Lanie J.A."/>
            <person name="Ng W.-L."/>
            <person name="Kazmierczak K.M."/>
            <person name="Andrzejewski T.M."/>
            <person name="Davidsen T.M."/>
            <person name="Wayne K.J."/>
            <person name="Tettelin H."/>
            <person name="Glass J.I."/>
            <person name="Rusch D."/>
            <person name="Podicherti R."/>
            <person name="Tsui H.-C.T."/>
            <person name="Winkler M.E."/>
        </authorList>
    </citation>
    <scope>NUCLEOTIDE SEQUENCE</scope>
</reference>
<evidence type="ECO:0000256" key="5">
    <source>
        <dbReference type="ARBA" id="ARBA00023306"/>
    </source>
</evidence>
<evidence type="ECO:0000256" key="4">
    <source>
        <dbReference type="ARBA" id="ARBA00022989"/>
    </source>
</evidence>
<keyword evidence="3" id="KW-0812">Transmembrane</keyword>
<accession>A0A383A9W9</accession>
<keyword evidence="1" id="KW-1003">Cell membrane</keyword>
<proteinExistence type="predicted"/>
<feature type="non-terminal residue" evidence="7">
    <location>
        <position position="95"/>
    </location>
</feature>
<gene>
    <name evidence="7" type="ORF">METZ01_LOCUS457471</name>
</gene>
<dbReference type="AlphaFoldDB" id="A0A383A9W9"/>
<dbReference type="Pfam" id="PF08478">
    <property type="entry name" value="POTRA_1"/>
    <property type="match status" value="1"/>
</dbReference>
<name>A0A383A9W9_9ZZZZ</name>
<sequence length="95" mass="11216">MQRKLNSLIGQNLLLTKRRDIEDIINENKLISEYTVIKQYPNKISVKLKEVVLVAKFIKDKKRYFLADNNNLIPYADHLTDQNLPNVYGKDAEYY</sequence>
<evidence type="ECO:0000259" key="6">
    <source>
        <dbReference type="Pfam" id="PF08478"/>
    </source>
</evidence>
<keyword evidence="2" id="KW-0132">Cell division</keyword>
<keyword evidence="4" id="KW-0472">Membrane</keyword>
<evidence type="ECO:0000313" key="7">
    <source>
        <dbReference type="EMBL" id="SVE04617.1"/>
    </source>
</evidence>
<keyword evidence="5" id="KW-0131">Cell cycle</keyword>
<organism evidence="7">
    <name type="scientific">marine metagenome</name>
    <dbReference type="NCBI Taxonomy" id="408172"/>
    <lineage>
        <taxon>unclassified sequences</taxon>
        <taxon>metagenomes</taxon>
        <taxon>ecological metagenomes</taxon>
    </lineage>
</organism>
<dbReference type="EMBL" id="UINC01190449">
    <property type="protein sequence ID" value="SVE04617.1"/>
    <property type="molecule type" value="Genomic_DNA"/>
</dbReference>
<evidence type="ECO:0000256" key="2">
    <source>
        <dbReference type="ARBA" id="ARBA00022618"/>
    </source>
</evidence>
<evidence type="ECO:0000256" key="3">
    <source>
        <dbReference type="ARBA" id="ARBA00022692"/>
    </source>
</evidence>
<protein>
    <recommendedName>
        <fullName evidence="6">POTRA domain-containing protein</fullName>
    </recommendedName>
</protein>
<keyword evidence="4" id="KW-1133">Transmembrane helix</keyword>
<feature type="domain" description="POTRA" evidence="6">
    <location>
        <begin position="5"/>
        <end position="50"/>
    </location>
</feature>